<evidence type="ECO:0000259" key="2">
    <source>
        <dbReference type="Pfam" id="PF00582"/>
    </source>
</evidence>
<evidence type="ECO:0000313" key="4">
    <source>
        <dbReference type="Proteomes" id="UP000460194"/>
    </source>
</evidence>
<dbReference type="PANTHER" id="PTHR46268">
    <property type="entry name" value="STRESS RESPONSE PROTEIN NHAX"/>
    <property type="match status" value="1"/>
</dbReference>
<protein>
    <submittedName>
        <fullName evidence="3">Cationic amino acid transporter</fullName>
    </submittedName>
</protein>
<proteinExistence type="inferred from homology"/>
<dbReference type="SUPFAM" id="SSF52402">
    <property type="entry name" value="Adenine nucleotide alpha hydrolases-like"/>
    <property type="match status" value="2"/>
</dbReference>
<dbReference type="Pfam" id="PF00582">
    <property type="entry name" value="Usp"/>
    <property type="match status" value="2"/>
</dbReference>
<dbReference type="Gene3D" id="3.40.50.620">
    <property type="entry name" value="HUPs"/>
    <property type="match status" value="2"/>
</dbReference>
<name>A0A6B1IJ32_9EURY</name>
<comment type="similarity">
    <text evidence="1">Belongs to the universal stress protein A family.</text>
</comment>
<dbReference type="Proteomes" id="UP000460194">
    <property type="component" value="Unassembled WGS sequence"/>
</dbReference>
<dbReference type="RefSeq" id="WP_007346251.1">
    <property type="nucleotide sequence ID" value="NZ_WMEO01000001.1"/>
</dbReference>
<gene>
    <name evidence="3" type="ORF">GLW36_00145</name>
</gene>
<dbReference type="InterPro" id="IPR006015">
    <property type="entry name" value="Universal_stress_UspA"/>
</dbReference>
<dbReference type="PANTHER" id="PTHR46268:SF6">
    <property type="entry name" value="UNIVERSAL STRESS PROTEIN UP12"/>
    <property type="match status" value="1"/>
</dbReference>
<feature type="domain" description="UspA" evidence="2">
    <location>
        <begin position="207"/>
        <end position="265"/>
    </location>
</feature>
<dbReference type="PRINTS" id="PR01438">
    <property type="entry name" value="UNVRSLSTRESS"/>
</dbReference>
<sequence length="282" mass="29223">MTPSDDGPTVMVALSNPRTEGALVALAGALAEHRNGRLLAVHVVTVPDQTSLEKAAANRERLDRSSADLLAAAVDDAAAFDAPVETKTVLSHRGIEEVFDAARTNDADAVVMGYGGARFAGGRAEGSLDELARDLPCDFLVLDGQRLDAGEVLVPTAGGPSSDLSAEVALALRDVSGAEVSLLHVVDEGEAASGREFLADWADGHGLGDVDLRVEAGDVGAAIERVGAGYDLVVVGATERGLLSRVVRGSLASAAIERLDTPVLLAERPSDRSLRERLFGGR</sequence>
<accession>A0A6B1IJ32</accession>
<dbReference type="InterPro" id="IPR014729">
    <property type="entry name" value="Rossmann-like_a/b/a_fold"/>
</dbReference>
<dbReference type="InterPro" id="IPR006016">
    <property type="entry name" value="UspA"/>
</dbReference>
<comment type="caution">
    <text evidence="3">The sequence shown here is derived from an EMBL/GenBank/DDBJ whole genome shotgun (WGS) entry which is preliminary data.</text>
</comment>
<dbReference type="CDD" id="cd00293">
    <property type="entry name" value="USP-like"/>
    <property type="match status" value="1"/>
</dbReference>
<evidence type="ECO:0000256" key="1">
    <source>
        <dbReference type="ARBA" id="ARBA00008791"/>
    </source>
</evidence>
<feature type="domain" description="UspA" evidence="2">
    <location>
        <begin position="9"/>
        <end position="141"/>
    </location>
</feature>
<organism evidence="3 4">
    <name type="scientific">Halorubrum distributum</name>
    <dbReference type="NCBI Taxonomy" id="29283"/>
    <lineage>
        <taxon>Archaea</taxon>
        <taxon>Methanobacteriati</taxon>
        <taxon>Methanobacteriota</taxon>
        <taxon>Stenosarchaea group</taxon>
        <taxon>Halobacteria</taxon>
        <taxon>Halobacteriales</taxon>
        <taxon>Haloferacaceae</taxon>
        <taxon>Halorubrum</taxon>
        <taxon>Halorubrum distributum group</taxon>
    </lineage>
</organism>
<dbReference type="EMBL" id="WMEO01000001">
    <property type="protein sequence ID" value="MYL15064.1"/>
    <property type="molecule type" value="Genomic_DNA"/>
</dbReference>
<dbReference type="AlphaFoldDB" id="A0A6B1IJ32"/>
<reference evidence="3 4" key="1">
    <citation type="submission" date="2019-11" db="EMBL/GenBank/DDBJ databases">
        <title>Genome sequences of 17 halophilic strains isolated from different environments.</title>
        <authorList>
            <person name="Furrow R.E."/>
        </authorList>
    </citation>
    <scope>NUCLEOTIDE SEQUENCE [LARGE SCALE GENOMIC DNA]</scope>
    <source>
        <strain evidence="3 4">22517_05_Cabo</strain>
    </source>
</reference>
<evidence type="ECO:0000313" key="3">
    <source>
        <dbReference type="EMBL" id="MYL15064.1"/>
    </source>
</evidence>